<protein>
    <recommendedName>
        <fullName evidence="4">ABC transporter substrate-binding protein</fullName>
    </recommendedName>
</protein>
<accession>A0ABT6NH59</accession>
<gene>
    <name evidence="2" type="ORF">QE109_16545</name>
</gene>
<evidence type="ECO:0008006" key="4">
    <source>
        <dbReference type="Google" id="ProtNLM"/>
    </source>
</evidence>
<reference evidence="2 3" key="1">
    <citation type="submission" date="2023-04" db="EMBL/GenBank/DDBJ databases">
        <title>Fusibacter bizertensis strain WBS, isolated from littoral bottom sediments of the Arctic seas - biochemical and genomic analysis.</title>
        <authorList>
            <person name="Brioukhanov A.L."/>
        </authorList>
    </citation>
    <scope>NUCLEOTIDE SEQUENCE [LARGE SCALE GENOMIC DNA]</scope>
    <source>
        <strain evidence="2 3">WBS</strain>
    </source>
</reference>
<evidence type="ECO:0000256" key="1">
    <source>
        <dbReference type="SAM" id="SignalP"/>
    </source>
</evidence>
<feature type="signal peptide" evidence="1">
    <location>
        <begin position="1"/>
        <end position="22"/>
    </location>
</feature>
<dbReference type="Proteomes" id="UP001158045">
    <property type="component" value="Unassembled WGS sequence"/>
</dbReference>
<sequence>MKKTKMMVLTLAISIMAITAVGCSLKSDEQTTTETIVETTSSTEVTTNENSDNALYDNSTYGFKFTLPGTWEGYTVIEDVWTSTSTDIDQSGPQIILRNPLWTETEVTQDIPILVFTHEQWADVLDEKFNVSAAPIPPSMLGENDAYVFALPARYNFAYPKGYEEVESILEGNPLVTYN</sequence>
<evidence type="ECO:0000313" key="2">
    <source>
        <dbReference type="EMBL" id="MDH8679769.1"/>
    </source>
</evidence>
<evidence type="ECO:0000313" key="3">
    <source>
        <dbReference type="Proteomes" id="UP001158045"/>
    </source>
</evidence>
<name>A0ABT6NH59_9FIRM</name>
<organism evidence="2 3">
    <name type="scientific">Fusibacter bizertensis</name>
    <dbReference type="NCBI Taxonomy" id="1488331"/>
    <lineage>
        <taxon>Bacteria</taxon>
        <taxon>Bacillati</taxon>
        <taxon>Bacillota</taxon>
        <taxon>Clostridia</taxon>
        <taxon>Eubacteriales</taxon>
        <taxon>Eubacteriales Family XII. Incertae Sedis</taxon>
        <taxon>Fusibacter</taxon>
    </lineage>
</organism>
<proteinExistence type="predicted"/>
<dbReference type="PROSITE" id="PS51257">
    <property type="entry name" value="PROKAR_LIPOPROTEIN"/>
    <property type="match status" value="1"/>
</dbReference>
<dbReference type="RefSeq" id="WP_281095664.1">
    <property type="nucleotide sequence ID" value="NZ_JARYZI010000016.1"/>
</dbReference>
<keyword evidence="1" id="KW-0732">Signal</keyword>
<comment type="caution">
    <text evidence="2">The sequence shown here is derived from an EMBL/GenBank/DDBJ whole genome shotgun (WGS) entry which is preliminary data.</text>
</comment>
<dbReference type="EMBL" id="JARYZI010000016">
    <property type="protein sequence ID" value="MDH8679769.1"/>
    <property type="molecule type" value="Genomic_DNA"/>
</dbReference>
<keyword evidence="3" id="KW-1185">Reference proteome</keyword>
<feature type="chain" id="PRO_5047334514" description="ABC transporter substrate-binding protein" evidence="1">
    <location>
        <begin position="23"/>
        <end position="179"/>
    </location>
</feature>